<organism evidence="1 2">
    <name type="scientific">Dendrothele bispora (strain CBS 962.96)</name>
    <dbReference type="NCBI Taxonomy" id="1314807"/>
    <lineage>
        <taxon>Eukaryota</taxon>
        <taxon>Fungi</taxon>
        <taxon>Dikarya</taxon>
        <taxon>Basidiomycota</taxon>
        <taxon>Agaricomycotina</taxon>
        <taxon>Agaricomycetes</taxon>
        <taxon>Agaricomycetidae</taxon>
        <taxon>Agaricales</taxon>
        <taxon>Agaricales incertae sedis</taxon>
        <taxon>Dendrothele</taxon>
    </lineage>
</organism>
<reference evidence="1 2" key="1">
    <citation type="journal article" date="2019" name="Nat. Ecol. Evol.">
        <title>Megaphylogeny resolves global patterns of mushroom evolution.</title>
        <authorList>
            <person name="Varga T."/>
            <person name="Krizsan K."/>
            <person name="Foldi C."/>
            <person name="Dima B."/>
            <person name="Sanchez-Garcia M."/>
            <person name="Sanchez-Ramirez S."/>
            <person name="Szollosi G.J."/>
            <person name="Szarkandi J.G."/>
            <person name="Papp V."/>
            <person name="Albert L."/>
            <person name="Andreopoulos W."/>
            <person name="Angelini C."/>
            <person name="Antonin V."/>
            <person name="Barry K.W."/>
            <person name="Bougher N.L."/>
            <person name="Buchanan P."/>
            <person name="Buyck B."/>
            <person name="Bense V."/>
            <person name="Catcheside P."/>
            <person name="Chovatia M."/>
            <person name="Cooper J."/>
            <person name="Damon W."/>
            <person name="Desjardin D."/>
            <person name="Finy P."/>
            <person name="Geml J."/>
            <person name="Haridas S."/>
            <person name="Hughes K."/>
            <person name="Justo A."/>
            <person name="Karasinski D."/>
            <person name="Kautmanova I."/>
            <person name="Kiss B."/>
            <person name="Kocsube S."/>
            <person name="Kotiranta H."/>
            <person name="LaButti K.M."/>
            <person name="Lechner B.E."/>
            <person name="Liimatainen K."/>
            <person name="Lipzen A."/>
            <person name="Lukacs Z."/>
            <person name="Mihaltcheva S."/>
            <person name="Morgado L.N."/>
            <person name="Niskanen T."/>
            <person name="Noordeloos M.E."/>
            <person name="Ohm R.A."/>
            <person name="Ortiz-Santana B."/>
            <person name="Ovrebo C."/>
            <person name="Racz N."/>
            <person name="Riley R."/>
            <person name="Savchenko A."/>
            <person name="Shiryaev A."/>
            <person name="Soop K."/>
            <person name="Spirin V."/>
            <person name="Szebenyi C."/>
            <person name="Tomsovsky M."/>
            <person name="Tulloss R.E."/>
            <person name="Uehling J."/>
            <person name="Grigoriev I.V."/>
            <person name="Vagvolgyi C."/>
            <person name="Papp T."/>
            <person name="Martin F.M."/>
            <person name="Miettinen O."/>
            <person name="Hibbett D.S."/>
            <person name="Nagy L.G."/>
        </authorList>
    </citation>
    <scope>NUCLEOTIDE SEQUENCE [LARGE SCALE GENOMIC DNA]</scope>
    <source>
        <strain evidence="1 2">CBS 962.96</strain>
    </source>
</reference>
<name>A0A4S8L0R9_DENBC</name>
<sequence length="86" mass="9234">MNGKPLQCKPQTSRNNTGLSFEYKTIMQLSAKAFFVAATFAAVAMANPAPQQGTNCREVFFPDQCASNEVLCDGAAAIQICCTTCF</sequence>
<protein>
    <submittedName>
        <fullName evidence="1">Uncharacterized protein</fullName>
    </submittedName>
</protein>
<dbReference type="EMBL" id="ML179777">
    <property type="protein sequence ID" value="THU81823.1"/>
    <property type="molecule type" value="Genomic_DNA"/>
</dbReference>
<evidence type="ECO:0000313" key="2">
    <source>
        <dbReference type="Proteomes" id="UP000297245"/>
    </source>
</evidence>
<accession>A0A4S8L0R9</accession>
<keyword evidence="2" id="KW-1185">Reference proteome</keyword>
<dbReference type="Proteomes" id="UP000297245">
    <property type="component" value="Unassembled WGS sequence"/>
</dbReference>
<dbReference type="AlphaFoldDB" id="A0A4S8L0R9"/>
<gene>
    <name evidence="1" type="ORF">K435DRAFT_872924</name>
</gene>
<proteinExistence type="predicted"/>
<evidence type="ECO:0000313" key="1">
    <source>
        <dbReference type="EMBL" id="THU81823.1"/>
    </source>
</evidence>
<dbReference type="OrthoDB" id="3009117at2759"/>